<evidence type="ECO:0000256" key="2">
    <source>
        <dbReference type="SAM" id="SignalP"/>
    </source>
</evidence>
<sequence length="1629" mass="176324">MVKLGAWLPFAALSGLLYTPTVLGQYSQDYDVDTTTGDLLYTPNSGDLPILVIRTEDVTVHLEYNCYYMREICANADNFYTLSRGQTLHPVNGLSNTEFGYDMNVARKEDRRDQSCPDSWKRHHSCPERGQPVQQKPMRHDGMWWTIDTDPNVNGRPNLHIRDMHISTISGPIIHLSNMSYTCDEFPPATWVEGGSGSSLNSAAETRCAAMGCGRARAEQNWQASAHSQLRGKLHKHAKDLSGYDGGESIVLFQFRYSNNGPDGAAARIIEEFEDGHLVETFTEVWRRQTHGTLLPHLRHTRPPFSREERRALIEAGEALETIIHADMSRVSVWVLASITPKARDLLPYDTVAPYSWAAFGLNSTTQNATYMLPRTLPFVSIPRARSIADGYATPLLKRATAHDLQAARETVKKAQAAANKLNKARVANPLRNKYSLKPGTVVGGSSNTTVKSKRLTARDSTAETAPPLLEITDEIAAAAALVAEAEASVGSFNSTSKRRIAARSGTFWMEHLARKGTVPWGDDPNHVVFRNVLDYGAIGDGVTDDTKAINKAMGTNSTACGKGCNGSTTKNAIVYFPPGTYLVSSTIAMPYGTQVIGDANDRPIIMAASSFVGLGVLSNDEYTGSEGKGTDGGDPEYYVNTANFYRQIRNIVIDIRKIASGQTVTCLHYQVAQATSTQNLELIAAAGSEQIGMFAENGSGGGISDITFTGGGIGIKGGEQQFTAQRLTFNGCTVGVQVIWDWGWVWRSITMNNVGTGFKLVGDGGVGNIGSASIMDSSFTNVQTMVTLNPITATPGQGSTGLVLENLALSGVGAAVVDTTGATLLPASSTIDQWVIGPVYEGSASARSFSNGGKVGEFRRHQSLLDSQGNYYERPRPQYEDQDVSMFVHTKDLGCMGDGSTDDTTAFQTAVFSSVGKILFIDAGSYILTSTITIPPGVKIIGETWSQLVASGAYFSDASNPKVLIRVGRPGDIGTVEIQDLIFTTRGATAGAILIEWNLEAESPGAAGLWDCHVRIGGATGTELTPAECPPVTSGVNPQCSAASLMMHLTPSASGYFENMWLWGADHMIDDPDLKSESNPMVQTSIYIARGFLIESVKPTWLYGTASEHAVFYQYNFYGAANIYAGMLQTESPYYQPNPTPPAPFTNVVGQFPSDPNYSCTAGDEFSGCDQSWSVIITGSKNIFVASAGIYSWFTTYTQSCIDSHSGQKVLMLLKDNFSNIRIQNLITIGAKYMAVMEGKGIPAIDNLNVEGHPRWSQISVLDVGRDGQTQFDEKVWIDRKIWDMDQPAFTCSAPCYVQIPPYKGATNVVDYPLVTVSQGAWTSTITKPPLTITEWVFEPMSITMDGAPGVHKRAQTTQVTPVLATTPIWPGFVYYGGEDGLLTTTAATVPFPTPSTATINGRGGGDSNGVDLVALAGIIQVIYGSLNSPTTNLCNYTDWDDPSCPPKPYTNTAGSDGYGWAWGGSLTTVNEDAEIEPLCLLDIDPELPGRDITATAPAPPTPTPTNILGDPHDNAVRCFNSGEQTEQERMFYAADAFCGSLEDDDMGPGYYKLSTSKFNFNGGVGWVSIDVSLEVKDGCRFDYDRKLCNMYLAKTALSCNCDHTYGKQGGVLENHCYTWMVDPQWNL</sequence>
<evidence type="ECO:0000259" key="3">
    <source>
        <dbReference type="Pfam" id="PF12708"/>
    </source>
</evidence>
<evidence type="ECO:0000256" key="1">
    <source>
        <dbReference type="SAM" id="MobiDB-lite"/>
    </source>
</evidence>
<name>A0A9P8Y1N0_9PEZI</name>
<dbReference type="OrthoDB" id="1046782at2759"/>
<dbReference type="Gene3D" id="2.160.20.10">
    <property type="entry name" value="Single-stranded right-handed beta-helix, Pectin lyase-like"/>
    <property type="match status" value="2"/>
</dbReference>
<organism evidence="4 5">
    <name type="scientific">Microdochium trichocladiopsis</name>
    <dbReference type="NCBI Taxonomy" id="1682393"/>
    <lineage>
        <taxon>Eukaryota</taxon>
        <taxon>Fungi</taxon>
        <taxon>Dikarya</taxon>
        <taxon>Ascomycota</taxon>
        <taxon>Pezizomycotina</taxon>
        <taxon>Sordariomycetes</taxon>
        <taxon>Xylariomycetidae</taxon>
        <taxon>Xylariales</taxon>
        <taxon>Microdochiaceae</taxon>
        <taxon>Microdochium</taxon>
    </lineage>
</organism>
<dbReference type="EMBL" id="JAGTJQ010000007">
    <property type="protein sequence ID" value="KAH7027557.1"/>
    <property type="molecule type" value="Genomic_DNA"/>
</dbReference>
<dbReference type="GeneID" id="70181314"/>
<evidence type="ECO:0000313" key="4">
    <source>
        <dbReference type="EMBL" id="KAH7027557.1"/>
    </source>
</evidence>
<feature type="chain" id="PRO_5040267842" evidence="2">
    <location>
        <begin position="25"/>
        <end position="1629"/>
    </location>
</feature>
<protein>
    <submittedName>
        <fullName evidence="4">Pectate lyase superfamily protein-domain-containing protein</fullName>
    </submittedName>
</protein>
<keyword evidence="2" id="KW-0732">Signal</keyword>
<dbReference type="PANTHER" id="PTHR33928:SF2">
    <property type="entry name" value="PECTATE LYASE SUPERFAMILY PROTEIN DOMAIN-CONTAINING PROTEIN-RELATED"/>
    <property type="match status" value="1"/>
</dbReference>
<dbReference type="Proteomes" id="UP000756346">
    <property type="component" value="Unassembled WGS sequence"/>
</dbReference>
<dbReference type="InterPro" id="IPR024535">
    <property type="entry name" value="RHGA/B-epi-like_pectate_lyase"/>
</dbReference>
<keyword evidence="5" id="KW-1185">Reference proteome</keyword>
<comment type="caution">
    <text evidence="4">The sequence shown here is derived from an EMBL/GenBank/DDBJ whole genome shotgun (WGS) entry which is preliminary data.</text>
</comment>
<reference evidence="4" key="1">
    <citation type="journal article" date="2021" name="Nat. Commun.">
        <title>Genetic determinants of endophytism in the Arabidopsis root mycobiome.</title>
        <authorList>
            <person name="Mesny F."/>
            <person name="Miyauchi S."/>
            <person name="Thiergart T."/>
            <person name="Pickel B."/>
            <person name="Atanasova L."/>
            <person name="Karlsson M."/>
            <person name="Huettel B."/>
            <person name="Barry K.W."/>
            <person name="Haridas S."/>
            <person name="Chen C."/>
            <person name="Bauer D."/>
            <person name="Andreopoulos W."/>
            <person name="Pangilinan J."/>
            <person name="LaButti K."/>
            <person name="Riley R."/>
            <person name="Lipzen A."/>
            <person name="Clum A."/>
            <person name="Drula E."/>
            <person name="Henrissat B."/>
            <person name="Kohler A."/>
            <person name="Grigoriev I.V."/>
            <person name="Martin F.M."/>
            <person name="Hacquard S."/>
        </authorList>
    </citation>
    <scope>NUCLEOTIDE SEQUENCE</scope>
    <source>
        <strain evidence="4">MPI-CAGE-CH-0230</strain>
    </source>
</reference>
<keyword evidence="4" id="KW-0456">Lyase</keyword>
<dbReference type="SUPFAM" id="SSF51126">
    <property type="entry name" value="Pectin lyase-like"/>
    <property type="match status" value="2"/>
</dbReference>
<accession>A0A9P8Y1N0</accession>
<feature type="domain" description="Rhamnogalacturonase A/B/Epimerase-like pectate lyase" evidence="3">
    <location>
        <begin position="530"/>
        <end position="759"/>
    </location>
</feature>
<feature type="signal peptide" evidence="2">
    <location>
        <begin position="1"/>
        <end position="24"/>
    </location>
</feature>
<dbReference type="CDD" id="cd23668">
    <property type="entry name" value="GH55_beta13glucanase-like"/>
    <property type="match status" value="1"/>
</dbReference>
<dbReference type="InterPro" id="IPR039279">
    <property type="entry name" value="QRT3-like"/>
</dbReference>
<feature type="domain" description="Rhamnogalacturonase A/B/Epimerase-like pectate lyase" evidence="3">
    <location>
        <begin position="888"/>
        <end position="945"/>
    </location>
</feature>
<dbReference type="InterPro" id="IPR011050">
    <property type="entry name" value="Pectin_lyase_fold/virulence"/>
</dbReference>
<dbReference type="FunFam" id="2.160.20.10:FF:000043">
    <property type="entry name" value="Exo-beta-1,3-glucanase, putative"/>
    <property type="match status" value="1"/>
</dbReference>
<dbReference type="GO" id="GO:0016829">
    <property type="term" value="F:lyase activity"/>
    <property type="evidence" value="ECO:0007669"/>
    <property type="project" value="UniProtKB-KW"/>
</dbReference>
<evidence type="ECO:0000313" key="5">
    <source>
        <dbReference type="Proteomes" id="UP000756346"/>
    </source>
</evidence>
<proteinExistence type="predicted"/>
<dbReference type="RefSeq" id="XP_046010356.1">
    <property type="nucleotide sequence ID" value="XM_046151768.1"/>
</dbReference>
<gene>
    <name evidence="4" type="ORF">B0I36DRAFT_292189</name>
</gene>
<dbReference type="PANTHER" id="PTHR33928">
    <property type="entry name" value="POLYGALACTURONASE QRT3"/>
    <property type="match status" value="1"/>
</dbReference>
<feature type="region of interest" description="Disordered" evidence="1">
    <location>
        <begin position="438"/>
        <end position="462"/>
    </location>
</feature>
<dbReference type="GO" id="GO:0004650">
    <property type="term" value="F:polygalacturonase activity"/>
    <property type="evidence" value="ECO:0007669"/>
    <property type="project" value="InterPro"/>
</dbReference>
<feature type="region of interest" description="Disordered" evidence="1">
    <location>
        <begin position="112"/>
        <end position="137"/>
    </location>
</feature>
<dbReference type="Pfam" id="PF12708">
    <property type="entry name" value="Pect-lyase_RHGA_epim"/>
    <property type="match status" value="2"/>
</dbReference>
<dbReference type="InterPro" id="IPR012334">
    <property type="entry name" value="Pectin_lyas_fold"/>
</dbReference>
<dbReference type="FunFam" id="2.160.20.10:FF:000049">
    <property type="entry name" value="Putative exo-beta-1,3-glucanase"/>
    <property type="match status" value="1"/>
</dbReference>